<dbReference type="Proteomes" id="UP000029121">
    <property type="component" value="Unassembled WGS sequence"/>
</dbReference>
<accession>R0GKV6</accession>
<dbReference type="OrthoDB" id="10533272at2759"/>
<feature type="region of interest" description="Disordered" evidence="1">
    <location>
        <begin position="121"/>
        <end position="169"/>
    </location>
</feature>
<feature type="compositionally biased region" description="Basic and acidic residues" evidence="1">
    <location>
        <begin position="125"/>
        <end position="166"/>
    </location>
</feature>
<name>R0GKV6_9BRAS</name>
<sequence>MAEKKPWAHLDDAINDFWKSFSGATDDTNLSLFSKDYTDERIPESFLEKFRVKLVEAKWTLSEDPGCKIPKDLMDEVFQATKKKMMRKVSKQNKKKLAEAEKKGEIAENEEIAEKEEVVSTLTEEEMKKNLDSMLQKNEEREKTKMIKRGEKAVKNSGKTMEKKMASQELSMKHQLRGYDKLIWKSWWD</sequence>
<evidence type="ECO:0000313" key="2">
    <source>
        <dbReference type="EMBL" id="EOA17484.1"/>
    </source>
</evidence>
<dbReference type="EMBL" id="KB870811">
    <property type="protein sequence ID" value="EOA17484.1"/>
    <property type="molecule type" value="Genomic_DNA"/>
</dbReference>
<proteinExistence type="predicted"/>
<reference evidence="3" key="1">
    <citation type="journal article" date="2013" name="Nat. Genet.">
        <title>The Capsella rubella genome and the genomic consequences of rapid mating system evolution.</title>
        <authorList>
            <person name="Slotte T."/>
            <person name="Hazzouri K.M."/>
            <person name="Agren J.A."/>
            <person name="Koenig D."/>
            <person name="Maumus F."/>
            <person name="Guo Y.L."/>
            <person name="Steige K."/>
            <person name="Platts A.E."/>
            <person name="Escobar J.S."/>
            <person name="Newman L.K."/>
            <person name="Wang W."/>
            <person name="Mandakova T."/>
            <person name="Vello E."/>
            <person name="Smith L.M."/>
            <person name="Henz S.R."/>
            <person name="Steffen J."/>
            <person name="Takuno S."/>
            <person name="Brandvain Y."/>
            <person name="Coop G."/>
            <person name="Andolfatto P."/>
            <person name="Hu T.T."/>
            <person name="Blanchette M."/>
            <person name="Clark R.M."/>
            <person name="Quesneville H."/>
            <person name="Nordborg M."/>
            <person name="Gaut B.S."/>
            <person name="Lysak M.A."/>
            <person name="Jenkins J."/>
            <person name="Grimwood J."/>
            <person name="Chapman J."/>
            <person name="Prochnik S."/>
            <person name="Shu S."/>
            <person name="Rokhsar D."/>
            <person name="Schmutz J."/>
            <person name="Weigel D."/>
            <person name="Wright S.I."/>
        </authorList>
    </citation>
    <scope>NUCLEOTIDE SEQUENCE [LARGE SCALE GENOMIC DNA]</scope>
    <source>
        <strain evidence="3">cv. Monte Gargano</strain>
    </source>
</reference>
<protein>
    <submittedName>
        <fullName evidence="2">Uncharacterized protein</fullName>
    </submittedName>
</protein>
<gene>
    <name evidence="2" type="ORF">CARUB_v10005812mg</name>
</gene>
<dbReference type="KEGG" id="crb:17878294"/>
<evidence type="ECO:0000256" key="1">
    <source>
        <dbReference type="SAM" id="MobiDB-lite"/>
    </source>
</evidence>
<organism evidence="2 3">
    <name type="scientific">Capsella rubella</name>
    <dbReference type="NCBI Taxonomy" id="81985"/>
    <lineage>
        <taxon>Eukaryota</taxon>
        <taxon>Viridiplantae</taxon>
        <taxon>Streptophyta</taxon>
        <taxon>Embryophyta</taxon>
        <taxon>Tracheophyta</taxon>
        <taxon>Spermatophyta</taxon>
        <taxon>Magnoliopsida</taxon>
        <taxon>eudicotyledons</taxon>
        <taxon>Gunneridae</taxon>
        <taxon>Pentapetalae</taxon>
        <taxon>rosids</taxon>
        <taxon>malvids</taxon>
        <taxon>Brassicales</taxon>
        <taxon>Brassicaceae</taxon>
        <taxon>Camelineae</taxon>
        <taxon>Capsella</taxon>
    </lineage>
</organism>
<keyword evidence="3" id="KW-1185">Reference proteome</keyword>
<dbReference type="AlphaFoldDB" id="R0GKV6"/>
<evidence type="ECO:0000313" key="3">
    <source>
        <dbReference type="Proteomes" id="UP000029121"/>
    </source>
</evidence>